<dbReference type="Proteomes" id="UP000838756">
    <property type="component" value="Unassembled WGS sequence"/>
</dbReference>
<dbReference type="PANTHER" id="PTHR19446">
    <property type="entry name" value="REVERSE TRANSCRIPTASES"/>
    <property type="match status" value="1"/>
</dbReference>
<comment type="caution">
    <text evidence="2">The sequence shown here is derived from an EMBL/GenBank/DDBJ whole genome shotgun (WGS) entry which is preliminary data.</text>
</comment>
<dbReference type="GO" id="GO:0003824">
    <property type="term" value="F:catalytic activity"/>
    <property type="evidence" value="ECO:0007669"/>
    <property type="project" value="InterPro"/>
</dbReference>
<dbReference type="CDD" id="cd01650">
    <property type="entry name" value="RT_nLTR_like"/>
    <property type="match status" value="1"/>
</dbReference>
<dbReference type="SUPFAM" id="SSF56219">
    <property type="entry name" value="DNase I-like"/>
    <property type="match status" value="1"/>
</dbReference>
<dbReference type="Pfam" id="PF00078">
    <property type="entry name" value="RVT_1"/>
    <property type="match status" value="1"/>
</dbReference>
<dbReference type="EMBL" id="CAKXAJ010025688">
    <property type="protein sequence ID" value="CAH2242789.1"/>
    <property type="molecule type" value="Genomic_DNA"/>
</dbReference>
<evidence type="ECO:0000259" key="1">
    <source>
        <dbReference type="PROSITE" id="PS50878"/>
    </source>
</evidence>
<dbReference type="InterPro" id="IPR000477">
    <property type="entry name" value="RT_dom"/>
</dbReference>
<sequence>MINTAVINDLDTNVSASTSTYVNEPQLCIRYLGDIRHQITVLSQNIRSVRKNLDYLTVFIQKLNFLPDLIILTECWLLDGNTAFNLTNYEQRNSTQYLNKSDGIVIYFRQGLKINISEPSFLDANCLIVELEKAVTVICIYRSPSFKNIDNFLTSLEQLLKNIKGESCFIVGDINIDIKNDTNDTKSDEYLNLTAQYGFIPGHQLPTRGLNCLDHVLVKSRTTTSVVVCRSDISDHDSVIFSINNNKQITLPRPIHLKKVNYVQVTKDLQLTDWSKLYEKTNANKATDEFINIINTIVSKNTELRTIRHSQCILKPWMTASLIRCAEKRDRLHMSVRKNPNDQTLLIDYKKYRNTCNNILQNLKDEYDRKRLLENKDDLRKKWDVLKDICHLNSKNNKKCNKLITENTPQPTHVLNEANNYFSTIGEKLARTILDEVGKTEAELAKNISAQSVKNNSQYSFFFTPTDELEILKIISNLKTRSAAGIDTITNELLKTCKLVLASPITFICNLSLSSGVVPDTFKIANVCPIPKDGDPTDVSNYRPISLLSCISKIVERVVNKRLLDYLESRNLLSENQYGFRAIRSTEDAVTELTNFVSAKLDQGNRCIGVFLDLAKAFDTLSRKILIKKLEALGIRGTPLQWFQSYLTGRKQKVTVDNLSSKIAEVNFGVPQGSVLGPTLFLVYINDLCSLNVRQAKFFTFADDTAVVFYGNSWGSAERLCQQGLQEVFAWLRNNLLTVNTSKTKIICFKISSRTD</sequence>
<dbReference type="AlphaFoldDB" id="A0A8S4RYW7"/>
<dbReference type="OrthoDB" id="445826at2759"/>
<organism evidence="2 3">
    <name type="scientific">Pararge aegeria aegeria</name>
    <dbReference type="NCBI Taxonomy" id="348720"/>
    <lineage>
        <taxon>Eukaryota</taxon>
        <taxon>Metazoa</taxon>
        <taxon>Ecdysozoa</taxon>
        <taxon>Arthropoda</taxon>
        <taxon>Hexapoda</taxon>
        <taxon>Insecta</taxon>
        <taxon>Pterygota</taxon>
        <taxon>Neoptera</taxon>
        <taxon>Endopterygota</taxon>
        <taxon>Lepidoptera</taxon>
        <taxon>Glossata</taxon>
        <taxon>Ditrysia</taxon>
        <taxon>Papilionoidea</taxon>
        <taxon>Nymphalidae</taxon>
        <taxon>Satyrinae</taxon>
        <taxon>Satyrini</taxon>
        <taxon>Parargina</taxon>
        <taxon>Pararge</taxon>
    </lineage>
</organism>
<reference evidence="2" key="1">
    <citation type="submission" date="2022-03" db="EMBL/GenBank/DDBJ databases">
        <authorList>
            <person name="Lindestad O."/>
        </authorList>
    </citation>
    <scope>NUCLEOTIDE SEQUENCE</scope>
</reference>
<dbReference type="Gene3D" id="3.60.10.10">
    <property type="entry name" value="Endonuclease/exonuclease/phosphatase"/>
    <property type="match status" value="1"/>
</dbReference>
<dbReference type="SUPFAM" id="SSF56672">
    <property type="entry name" value="DNA/RNA polymerases"/>
    <property type="match status" value="1"/>
</dbReference>
<dbReference type="PROSITE" id="PS50878">
    <property type="entry name" value="RT_POL"/>
    <property type="match status" value="1"/>
</dbReference>
<accession>A0A8S4RYW7</accession>
<dbReference type="Pfam" id="PF03372">
    <property type="entry name" value="Exo_endo_phos"/>
    <property type="match status" value="1"/>
</dbReference>
<dbReference type="InterPro" id="IPR005135">
    <property type="entry name" value="Endo/exonuclease/phosphatase"/>
</dbReference>
<feature type="domain" description="Reverse transcriptase" evidence="1">
    <location>
        <begin position="511"/>
        <end position="756"/>
    </location>
</feature>
<protein>
    <submittedName>
        <fullName evidence="2">Jg24153 protein</fullName>
    </submittedName>
</protein>
<dbReference type="GO" id="GO:0071897">
    <property type="term" value="P:DNA biosynthetic process"/>
    <property type="evidence" value="ECO:0007669"/>
    <property type="project" value="UniProtKB-ARBA"/>
</dbReference>
<name>A0A8S4RYW7_9NEOP</name>
<evidence type="ECO:0000313" key="2">
    <source>
        <dbReference type="EMBL" id="CAH2242789.1"/>
    </source>
</evidence>
<keyword evidence="3" id="KW-1185">Reference proteome</keyword>
<dbReference type="InterPro" id="IPR043502">
    <property type="entry name" value="DNA/RNA_pol_sf"/>
</dbReference>
<proteinExistence type="predicted"/>
<gene>
    <name evidence="2" type="primary">jg24153</name>
    <name evidence="2" type="ORF">PAEG_LOCUS19022</name>
</gene>
<evidence type="ECO:0000313" key="3">
    <source>
        <dbReference type="Proteomes" id="UP000838756"/>
    </source>
</evidence>
<feature type="non-terminal residue" evidence="2">
    <location>
        <position position="756"/>
    </location>
</feature>
<dbReference type="InterPro" id="IPR036691">
    <property type="entry name" value="Endo/exonu/phosph_ase_sf"/>
</dbReference>